<dbReference type="AlphaFoldDB" id="A0AAV9U4A1"/>
<feature type="chain" id="PRO_5043799188" description="SGNH hydrolase-type esterase domain-containing protein" evidence="1">
    <location>
        <begin position="23"/>
        <end position="440"/>
    </location>
</feature>
<dbReference type="InterPro" id="IPR053140">
    <property type="entry name" value="GDSL_Rv0518-like"/>
</dbReference>
<evidence type="ECO:0000313" key="3">
    <source>
        <dbReference type="EMBL" id="KAK6334211.1"/>
    </source>
</evidence>
<dbReference type="Pfam" id="PF13472">
    <property type="entry name" value="Lipase_GDSL_2"/>
    <property type="match status" value="1"/>
</dbReference>
<dbReference type="InterPro" id="IPR036514">
    <property type="entry name" value="SGNH_hydro_sf"/>
</dbReference>
<dbReference type="PANTHER" id="PTHR43784:SF3">
    <property type="entry name" value="GDSL FAMILY LIPASE"/>
    <property type="match status" value="1"/>
</dbReference>
<dbReference type="EMBL" id="JAVHNQ010000013">
    <property type="protein sequence ID" value="KAK6334211.1"/>
    <property type="molecule type" value="Genomic_DNA"/>
</dbReference>
<dbReference type="Gene3D" id="3.40.50.1110">
    <property type="entry name" value="SGNH hydrolase"/>
    <property type="match status" value="1"/>
</dbReference>
<name>A0AAV9U4A1_9PEZI</name>
<keyword evidence="1" id="KW-0732">Signal</keyword>
<evidence type="ECO:0000256" key="1">
    <source>
        <dbReference type="SAM" id="SignalP"/>
    </source>
</evidence>
<organism evidence="3 4">
    <name type="scientific">Orbilia brochopaga</name>
    <dbReference type="NCBI Taxonomy" id="3140254"/>
    <lineage>
        <taxon>Eukaryota</taxon>
        <taxon>Fungi</taxon>
        <taxon>Dikarya</taxon>
        <taxon>Ascomycota</taxon>
        <taxon>Pezizomycotina</taxon>
        <taxon>Orbiliomycetes</taxon>
        <taxon>Orbiliales</taxon>
        <taxon>Orbiliaceae</taxon>
        <taxon>Orbilia</taxon>
    </lineage>
</organism>
<feature type="signal peptide" evidence="1">
    <location>
        <begin position="1"/>
        <end position="22"/>
    </location>
</feature>
<evidence type="ECO:0000259" key="2">
    <source>
        <dbReference type="Pfam" id="PF13472"/>
    </source>
</evidence>
<comment type="caution">
    <text evidence="3">The sequence shown here is derived from an EMBL/GenBank/DDBJ whole genome shotgun (WGS) entry which is preliminary data.</text>
</comment>
<reference evidence="3 4" key="1">
    <citation type="submission" date="2019-10" db="EMBL/GenBank/DDBJ databases">
        <authorList>
            <person name="Palmer J.M."/>
        </authorList>
    </citation>
    <scope>NUCLEOTIDE SEQUENCE [LARGE SCALE GENOMIC DNA]</scope>
    <source>
        <strain evidence="3 4">TWF696</strain>
    </source>
</reference>
<accession>A0AAV9U4A1</accession>
<dbReference type="InterPro" id="IPR013830">
    <property type="entry name" value="SGNH_hydro"/>
</dbReference>
<dbReference type="SUPFAM" id="SSF52266">
    <property type="entry name" value="SGNH hydrolase"/>
    <property type="match status" value="1"/>
</dbReference>
<gene>
    <name evidence="3" type="ORF">TWF696_002712</name>
</gene>
<dbReference type="PANTHER" id="PTHR43784">
    <property type="entry name" value="GDSL-LIKE LIPASE/ACYLHYDROLASE, PUTATIVE (AFU_ORTHOLOGUE AFUA_2G00820)-RELATED"/>
    <property type="match status" value="1"/>
</dbReference>
<evidence type="ECO:0000313" key="4">
    <source>
        <dbReference type="Proteomes" id="UP001375240"/>
    </source>
</evidence>
<dbReference type="CDD" id="cd01830">
    <property type="entry name" value="XynE_like"/>
    <property type="match status" value="1"/>
</dbReference>
<proteinExistence type="predicted"/>
<keyword evidence="4" id="KW-1185">Reference proteome</keyword>
<sequence length="440" mass="47287">MVLFKTIRVLAAVVIASASVAGSPIQPSLRKRVHNGHWVDIWGTMPQLTEPANLPPAPYNGTSGVFVDATIRQTLFMTLPADQIRIRISNAFGVNDLPITAVSIALPANGAAGVSGIQKNTLKQVTFSGSSNVVVPNGGLVVSDPIDFTVAPLQNIAISIYLATGQAGFSITSHPGSRTTSWMTSGNQVNAANFPANAASTAHWYFLSAVEGWVNGGVSAFAIVGDSITDGRGSTTDANNRWPDLLLRNMQKQHYTRQIGVINQAAGGNRILNDGLGPNAQGRIDRDVLAQSGIKYAMIFEGVNDIGTAAPTKEVQEAVYQRLVIAFRQIATRIHTFGIPVFAATITPFGSPNPSLQPYSAPEREVTRLRINDWIRKSGVFDGVVDFDAMLRDPKNATQLNPLYDSGDQLHPNVAGYQYIANQFPLKLFDKFKNGVDGFN</sequence>
<protein>
    <recommendedName>
        <fullName evidence="2">SGNH hydrolase-type esterase domain-containing protein</fullName>
    </recommendedName>
</protein>
<feature type="domain" description="SGNH hydrolase-type esterase" evidence="2">
    <location>
        <begin position="224"/>
        <end position="418"/>
    </location>
</feature>
<dbReference type="Proteomes" id="UP001375240">
    <property type="component" value="Unassembled WGS sequence"/>
</dbReference>